<protein>
    <recommendedName>
        <fullName evidence="1">3'-5' exonuclease domain-containing protein</fullName>
    </recommendedName>
</protein>
<dbReference type="GO" id="GO:0003676">
    <property type="term" value="F:nucleic acid binding"/>
    <property type="evidence" value="ECO:0007669"/>
    <property type="project" value="InterPro"/>
</dbReference>
<dbReference type="GO" id="GO:0008408">
    <property type="term" value="F:3'-5' exonuclease activity"/>
    <property type="evidence" value="ECO:0007669"/>
    <property type="project" value="InterPro"/>
</dbReference>
<proteinExistence type="predicted"/>
<feature type="domain" description="3'-5' exonuclease" evidence="1">
    <location>
        <begin position="5"/>
        <end position="227"/>
    </location>
</feature>
<dbReference type="InterPro" id="IPR036397">
    <property type="entry name" value="RNaseH_sf"/>
</dbReference>
<dbReference type="GO" id="GO:0006139">
    <property type="term" value="P:nucleobase-containing compound metabolic process"/>
    <property type="evidence" value="ECO:0007669"/>
    <property type="project" value="InterPro"/>
</dbReference>
<dbReference type="Pfam" id="PF01612">
    <property type="entry name" value="DNA_pol_A_exo1"/>
    <property type="match status" value="1"/>
</dbReference>
<dbReference type="InterPro" id="IPR012337">
    <property type="entry name" value="RNaseH-like_sf"/>
</dbReference>
<name>A0A6G1J5T3_9PLEO</name>
<evidence type="ECO:0000259" key="1">
    <source>
        <dbReference type="SMART" id="SM00474"/>
    </source>
</evidence>
<dbReference type="AlphaFoldDB" id="A0A6G1J5T3"/>
<dbReference type="Gene3D" id="3.30.420.10">
    <property type="entry name" value="Ribonuclease H-like superfamily/Ribonuclease H"/>
    <property type="match status" value="1"/>
</dbReference>
<reference evidence="2" key="1">
    <citation type="journal article" date="2020" name="Stud. Mycol.">
        <title>101 Dothideomycetes genomes: a test case for predicting lifestyles and emergence of pathogens.</title>
        <authorList>
            <person name="Haridas S."/>
            <person name="Albert R."/>
            <person name="Binder M."/>
            <person name="Bloem J."/>
            <person name="Labutti K."/>
            <person name="Salamov A."/>
            <person name="Andreopoulos B."/>
            <person name="Baker S."/>
            <person name="Barry K."/>
            <person name="Bills G."/>
            <person name="Bluhm B."/>
            <person name="Cannon C."/>
            <person name="Castanera R."/>
            <person name="Culley D."/>
            <person name="Daum C."/>
            <person name="Ezra D."/>
            <person name="Gonzalez J."/>
            <person name="Henrissat B."/>
            <person name="Kuo A."/>
            <person name="Liang C."/>
            <person name="Lipzen A."/>
            <person name="Lutzoni F."/>
            <person name="Magnuson J."/>
            <person name="Mondo S."/>
            <person name="Nolan M."/>
            <person name="Ohm R."/>
            <person name="Pangilinan J."/>
            <person name="Park H.-J."/>
            <person name="Ramirez L."/>
            <person name="Alfaro M."/>
            <person name="Sun H."/>
            <person name="Tritt A."/>
            <person name="Yoshinaga Y."/>
            <person name="Zwiers L.-H."/>
            <person name="Turgeon B."/>
            <person name="Goodwin S."/>
            <person name="Spatafora J."/>
            <person name="Crous P."/>
            <person name="Grigoriev I."/>
        </authorList>
    </citation>
    <scope>NUCLEOTIDE SEQUENCE</scope>
    <source>
        <strain evidence="2">CBS 122367</strain>
    </source>
</reference>
<evidence type="ECO:0000313" key="3">
    <source>
        <dbReference type="Proteomes" id="UP000799291"/>
    </source>
</evidence>
<dbReference type="SMART" id="SM00474">
    <property type="entry name" value="35EXOc"/>
    <property type="match status" value="1"/>
</dbReference>
<organism evidence="2 3">
    <name type="scientific">Lentithecium fluviatile CBS 122367</name>
    <dbReference type="NCBI Taxonomy" id="1168545"/>
    <lineage>
        <taxon>Eukaryota</taxon>
        <taxon>Fungi</taxon>
        <taxon>Dikarya</taxon>
        <taxon>Ascomycota</taxon>
        <taxon>Pezizomycotina</taxon>
        <taxon>Dothideomycetes</taxon>
        <taxon>Pleosporomycetidae</taxon>
        <taxon>Pleosporales</taxon>
        <taxon>Massarineae</taxon>
        <taxon>Lentitheciaceae</taxon>
        <taxon>Lentithecium</taxon>
    </lineage>
</organism>
<accession>A0A6G1J5T3</accession>
<keyword evidence="3" id="KW-1185">Reference proteome</keyword>
<dbReference type="PANTHER" id="PTHR43040">
    <property type="entry name" value="RIBONUCLEASE D"/>
    <property type="match status" value="1"/>
</dbReference>
<dbReference type="PANTHER" id="PTHR43040:SF1">
    <property type="entry name" value="RIBONUCLEASE D"/>
    <property type="match status" value="1"/>
</dbReference>
<dbReference type="EMBL" id="MU005578">
    <property type="protein sequence ID" value="KAF2685872.1"/>
    <property type="molecule type" value="Genomic_DNA"/>
</dbReference>
<dbReference type="InterPro" id="IPR002562">
    <property type="entry name" value="3'-5'_exonuclease_dom"/>
</dbReference>
<gene>
    <name evidence="2" type="ORF">K458DRAFT_442194</name>
</gene>
<dbReference type="SUPFAM" id="SSF53098">
    <property type="entry name" value="Ribonuclease H-like"/>
    <property type="match status" value="1"/>
</dbReference>
<evidence type="ECO:0000313" key="2">
    <source>
        <dbReference type="EMBL" id="KAF2685872.1"/>
    </source>
</evidence>
<dbReference type="Proteomes" id="UP000799291">
    <property type="component" value="Unassembled WGS sequence"/>
</dbReference>
<dbReference type="OrthoDB" id="26838at2759"/>
<sequence length="278" mass="31023">MAITTNFISTTAQLSQMLASLNTASSTPPALYIDLEGIKLSRDGSISILTLYDRTSSTVYLIDVHTLQESAFTTPSTNTATTIASLGDPPPDAVPAPPTLKAILESPTISKVFFDVRNDSDALFSHYGIRLQGIRDLQLMELATRNRPTIRVNGLAACIKYDIYLPPLQQQEATQVKEAGLKLFAPERGGTYQVFNQRPLRPEIEKYCAQDVVHMPRLWQTYNTKLAQKNAFWQWIVSDDTLARIADSQSAGYRPNGQHKAEGWSYQKIQAARLRFNK</sequence>